<keyword evidence="2" id="KW-0677">Repeat</keyword>
<dbReference type="SUPFAM" id="SSF52058">
    <property type="entry name" value="L domain-like"/>
    <property type="match status" value="1"/>
</dbReference>
<dbReference type="EMBL" id="GGLE01006422">
    <property type="protein sequence ID" value="MBY10548.1"/>
    <property type="molecule type" value="Transcribed_RNA"/>
</dbReference>
<dbReference type="Gene3D" id="3.80.10.10">
    <property type="entry name" value="Ribonuclease Inhibitor"/>
    <property type="match status" value="2"/>
</dbReference>
<dbReference type="GO" id="GO:0004826">
    <property type="term" value="F:phenylalanine-tRNA ligase activity"/>
    <property type="evidence" value="ECO:0007669"/>
    <property type="project" value="InterPro"/>
</dbReference>
<sequence length="527" mass="58540">MAPAWQEVQHAKVEKRCELVLSGPPISKRIEEEGHFDASVFALTHLNFLEVSHTCLSTLPDGIARLVNLTRLVLSANQLTQVPAELGSLKKLKFLDISNNGLESIPPELSRLSELQSFNVSFNKLSFLPDDFKSLSHLIVLNFACNEIADFPTFLTEGKFDFLTEVVGNKNCIASLPRGLEGSLPALKVLDVSANNIKEVPGEIGDCLKLKEIHLKDNPISDKRLRKLVDQCHYKQVLEYIKNHGPRNVEVTQDKGGKKGKKKKGGAAANATDVQAVANKFEILQLQDTSPVVVATDEVHDVRPYVVCCILRKVQLDKEGMLRKFLTLQNKLHDTLCAKRTEATIATHDLSKLSGKVTYSAKPPEQIKLTPLGRTKEMTALELYQQLAEEADALRKEKKRSTYPGIYKYLYLLKDKQRYPYLADDSGQVLSFPPITNSQGTRISEETRDVFVEVTGNSLPFCKKVMDVLLIESLKLGLGCDGGEDAPLHSLVVEKVKIVDKEGSLRVVYPSKTDLVCEGIALEVHTT</sequence>
<dbReference type="PANTHER" id="PTHR10947">
    <property type="entry name" value="PHENYLALANYL-TRNA SYNTHETASE BETA CHAIN AND LEUCINE-RICH REPEAT-CONTAINING PROTEIN 47"/>
    <property type="match status" value="1"/>
</dbReference>
<dbReference type="PROSITE" id="PS51450">
    <property type="entry name" value="LRR"/>
    <property type="match status" value="1"/>
</dbReference>
<keyword evidence="5" id="KW-0030">Aminoacyl-tRNA synthetase</keyword>
<dbReference type="InterPro" id="IPR032675">
    <property type="entry name" value="LRR_dom_sf"/>
</dbReference>
<dbReference type="InterPro" id="IPR020825">
    <property type="entry name" value="Phe-tRNA_synthase-like_B3/B4"/>
</dbReference>
<dbReference type="AlphaFoldDB" id="A0A2R5LM91"/>
<dbReference type="InterPro" id="IPR045060">
    <property type="entry name" value="Phe-tRNA-ligase_IIc_bsu"/>
</dbReference>
<dbReference type="GO" id="GO:0006432">
    <property type="term" value="P:phenylalanyl-tRNA aminoacylation"/>
    <property type="evidence" value="ECO:0007669"/>
    <property type="project" value="InterPro"/>
</dbReference>
<reference evidence="5" key="1">
    <citation type="submission" date="2018-03" db="EMBL/GenBank/DDBJ databases">
        <title>The relapsing fever spirochete Borrelia turicatae persists in the highly oxidative environment of its soft-bodied tick vector.</title>
        <authorList>
            <person name="Bourret T.J."/>
            <person name="Boyle W.K."/>
            <person name="Valenzuela J.G."/>
            <person name="Oliveira F."/>
            <person name="Lopez J.E."/>
        </authorList>
    </citation>
    <scope>NUCLEOTIDE SEQUENCE</scope>
    <source>
        <strain evidence="5">Kansas strain/isolate</strain>
        <tissue evidence="5">Salivary glands</tissue>
    </source>
</reference>
<evidence type="ECO:0000256" key="2">
    <source>
        <dbReference type="ARBA" id="ARBA00022737"/>
    </source>
</evidence>
<dbReference type="InterPro" id="IPR001611">
    <property type="entry name" value="Leu-rich_rpt"/>
</dbReference>
<organism evidence="5">
    <name type="scientific">Ornithodoros turicata</name>
    <dbReference type="NCBI Taxonomy" id="34597"/>
    <lineage>
        <taxon>Eukaryota</taxon>
        <taxon>Metazoa</taxon>
        <taxon>Ecdysozoa</taxon>
        <taxon>Arthropoda</taxon>
        <taxon>Chelicerata</taxon>
        <taxon>Arachnida</taxon>
        <taxon>Acari</taxon>
        <taxon>Parasitiformes</taxon>
        <taxon>Ixodida</taxon>
        <taxon>Ixodoidea</taxon>
        <taxon>Argasidae</taxon>
        <taxon>Ornithodorinae</taxon>
        <taxon>Ornithodoros</taxon>
    </lineage>
</organism>
<dbReference type="Gene3D" id="3.50.40.10">
    <property type="entry name" value="Phenylalanyl-trna Synthetase, Chain B, domain 3"/>
    <property type="match status" value="1"/>
</dbReference>
<keyword evidence="1" id="KW-0433">Leucine-rich repeat</keyword>
<name>A0A2R5LM91_9ACAR</name>
<accession>A0A2R5LM91</accession>
<dbReference type="InterPro" id="IPR005146">
    <property type="entry name" value="B3/B4_tRNA-bd"/>
</dbReference>
<dbReference type="InterPro" id="IPR003591">
    <property type="entry name" value="Leu-rich_rpt_typical-subtyp"/>
</dbReference>
<evidence type="ECO:0000256" key="3">
    <source>
        <dbReference type="SAM" id="MobiDB-lite"/>
    </source>
</evidence>
<dbReference type="PANTHER" id="PTHR10947:SF3">
    <property type="entry name" value="LEUCINE-RICH REPEAT-CONTAINING PROTEIN 47"/>
    <property type="match status" value="1"/>
</dbReference>
<dbReference type="SMART" id="SM00873">
    <property type="entry name" value="B3_4"/>
    <property type="match status" value="1"/>
</dbReference>
<evidence type="ECO:0000313" key="5">
    <source>
        <dbReference type="EMBL" id="MBY10548.1"/>
    </source>
</evidence>
<dbReference type="SMART" id="SM00369">
    <property type="entry name" value="LRR_TYP"/>
    <property type="match status" value="6"/>
</dbReference>
<protein>
    <submittedName>
        <fullName evidence="5">Putative phenylalanyl-trna synthetase beta subunit</fullName>
    </submittedName>
</protein>
<evidence type="ECO:0000259" key="4">
    <source>
        <dbReference type="SMART" id="SM00873"/>
    </source>
</evidence>
<dbReference type="InterPro" id="IPR055414">
    <property type="entry name" value="LRR_R13L4/SHOC2-like"/>
</dbReference>
<keyword evidence="5" id="KW-0436">Ligase</keyword>
<dbReference type="SMART" id="SM00364">
    <property type="entry name" value="LRR_BAC"/>
    <property type="match status" value="5"/>
</dbReference>
<feature type="region of interest" description="Disordered" evidence="3">
    <location>
        <begin position="249"/>
        <end position="268"/>
    </location>
</feature>
<evidence type="ECO:0000256" key="1">
    <source>
        <dbReference type="ARBA" id="ARBA00022614"/>
    </source>
</evidence>
<dbReference type="GO" id="GO:0003723">
    <property type="term" value="F:RNA binding"/>
    <property type="evidence" value="ECO:0007669"/>
    <property type="project" value="InterPro"/>
</dbReference>
<proteinExistence type="predicted"/>
<feature type="domain" description="B3/B4 tRNA-binding" evidence="4">
    <location>
        <begin position="302"/>
        <end position="476"/>
    </location>
</feature>
<dbReference type="Pfam" id="PF23598">
    <property type="entry name" value="LRR_14"/>
    <property type="match status" value="1"/>
</dbReference>